<protein>
    <submittedName>
        <fullName evidence="8">Uncharacterized protein</fullName>
    </submittedName>
</protein>
<evidence type="ECO:0000256" key="4">
    <source>
        <dbReference type="ARBA" id="ARBA00022989"/>
    </source>
</evidence>
<keyword evidence="3" id="KW-0812">Transmembrane</keyword>
<dbReference type="PANTHER" id="PTHR11266:SF17">
    <property type="entry name" value="PROTEIN MPV17"/>
    <property type="match status" value="1"/>
</dbReference>
<evidence type="ECO:0000313" key="8">
    <source>
        <dbReference type="EMBL" id="KAL1410459.1"/>
    </source>
</evidence>
<feature type="compositionally biased region" description="Gly residues" evidence="7">
    <location>
        <begin position="261"/>
        <end position="275"/>
    </location>
</feature>
<comment type="subcellular location">
    <subcellularLocation>
        <location evidence="1">Membrane</location>
        <topology evidence="1">Multi-pass membrane protein</topology>
    </subcellularLocation>
</comment>
<evidence type="ECO:0000256" key="3">
    <source>
        <dbReference type="ARBA" id="ARBA00022692"/>
    </source>
</evidence>
<dbReference type="PANTHER" id="PTHR11266">
    <property type="entry name" value="PEROXISOMAL MEMBRANE PROTEIN 2, PXMP2 MPV17"/>
    <property type="match status" value="1"/>
</dbReference>
<gene>
    <name evidence="8" type="ORF">Q8F55_004470</name>
</gene>
<dbReference type="EMBL" id="JBBXJM010000003">
    <property type="protein sequence ID" value="KAL1410459.1"/>
    <property type="molecule type" value="Genomic_DNA"/>
</dbReference>
<evidence type="ECO:0000313" key="9">
    <source>
        <dbReference type="Proteomes" id="UP001565368"/>
    </source>
</evidence>
<accession>A0ABR3Q6U8</accession>
<keyword evidence="9" id="KW-1185">Reference proteome</keyword>
<sequence length="275" mass="29735">MASTLAATLTRPLATARGAWQAYLSQLKSHPLRTKMATSASMFLLADSVAQFGIEGRRFGVDADAAEEDADAAPKWDAVRVTRLVLYGGLVFAPLSHAWLGLVDRVRLTSKLHTLGARLALDQLIWGPFIVGVFWGSNGVLEGKSPAQVQEKVEHAFVSSYIKSLCVFGPTQVINFAFVPLHHRLAVQQTVGLGWNIWLSYINNVNNRILARAHADLALAQAAEAEQAAAHPEERVSHAGVERAEHAVEKARARRERIRGGEGGGATGVGTRMGF</sequence>
<keyword evidence="4" id="KW-1133">Transmembrane helix</keyword>
<keyword evidence="5" id="KW-0472">Membrane</keyword>
<dbReference type="InterPro" id="IPR007248">
    <property type="entry name" value="Mpv17_PMP22"/>
</dbReference>
<dbReference type="RefSeq" id="XP_069210403.1">
    <property type="nucleotide sequence ID" value="XM_069352985.1"/>
</dbReference>
<dbReference type="GeneID" id="95985513"/>
<evidence type="ECO:0000256" key="2">
    <source>
        <dbReference type="ARBA" id="ARBA00006824"/>
    </source>
</evidence>
<organism evidence="8 9">
    <name type="scientific">Vanrija albida</name>
    <dbReference type="NCBI Taxonomy" id="181172"/>
    <lineage>
        <taxon>Eukaryota</taxon>
        <taxon>Fungi</taxon>
        <taxon>Dikarya</taxon>
        <taxon>Basidiomycota</taxon>
        <taxon>Agaricomycotina</taxon>
        <taxon>Tremellomycetes</taxon>
        <taxon>Trichosporonales</taxon>
        <taxon>Trichosporonaceae</taxon>
        <taxon>Vanrija</taxon>
    </lineage>
</organism>
<feature type="compositionally biased region" description="Basic and acidic residues" evidence="7">
    <location>
        <begin position="231"/>
        <end position="251"/>
    </location>
</feature>
<evidence type="ECO:0000256" key="7">
    <source>
        <dbReference type="SAM" id="MobiDB-lite"/>
    </source>
</evidence>
<name>A0ABR3Q6U8_9TREE</name>
<evidence type="ECO:0000256" key="1">
    <source>
        <dbReference type="ARBA" id="ARBA00004141"/>
    </source>
</evidence>
<evidence type="ECO:0000256" key="5">
    <source>
        <dbReference type="ARBA" id="ARBA00023136"/>
    </source>
</evidence>
<proteinExistence type="inferred from homology"/>
<dbReference type="Proteomes" id="UP001565368">
    <property type="component" value="Unassembled WGS sequence"/>
</dbReference>
<feature type="region of interest" description="Disordered" evidence="7">
    <location>
        <begin position="228"/>
        <end position="275"/>
    </location>
</feature>
<reference evidence="8 9" key="1">
    <citation type="submission" date="2023-08" db="EMBL/GenBank/DDBJ databases">
        <title>Annotated Genome Sequence of Vanrija albida AlHP1.</title>
        <authorList>
            <person name="Herzog R."/>
        </authorList>
    </citation>
    <scope>NUCLEOTIDE SEQUENCE [LARGE SCALE GENOMIC DNA]</scope>
    <source>
        <strain evidence="8 9">AlHP1</strain>
    </source>
</reference>
<dbReference type="Pfam" id="PF04117">
    <property type="entry name" value="Mpv17_PMP22"/>
    <property type="match status" value="1"/>
</dbReference>
<comment type="similarity">
    <text evidence="2 6">Belongs to the peroxisomal membrane protein PXMP2/4 family.</text>
</comment>
<comment type="caution">
    <text evidence="8">The sequence shown here is derived from an EMBL/GenBank/DDBJ whole genome shotgun (WGS) entry which is preliminary data.</text>
</comment>
<evidence type="ECO:0000256" key="6">
    <source>
        <dbReference type="RuleBase" id="RU363053"/>
    </source>
</evidence>